<comment type="caution">
    <text evidence="1">The sequence shown here is derived from an EMBL/GenBank/DDBJ whole genome shotgun (WGS) entry which is preliminary data.</text>
</comment>
<dbReference type="RefSeq" id="WP_122197531.1">
    <property type="nucleotide sequence ID" value="NZ_JBHSKC010000034.1"/>
</dbReference>
<dbReference type="OrthoDB" id="3630198at2"/>
<accession>A0A3M2LRI9</accession>
<keyword evidence="2" id="KW-1185">Reference proteome</keyword>
<evidence type="ECO:0000313" key="1">
    <source>
        <dbReference type="EMBL" id="RMI39902.1"/>
    </source>
</evidence>
<dbReference type="EMBL" id="RFFG01000061">
    <property type="protein sequence ID" value="RMI39902.1"/>
    <property type="molecule type" value="Genomic_DNA"/>
</dbReference>
<dbReference type="Proteomes" id="UP000282674">
    <property type="component" value="Unassembled WGS sequence"/>
</dbReference>
<sequence length="147" mass="15652">MNKPKQRGTAAETAVVRYLRGHGWPSAERRALRGRDDAGDITGTPGIAWEVKGGDMARNASDNDIARWMVETEVERANARAAVGVLVVQRRGVGAPNAGRWWAVLPANSPLLRGGPVDHDCPVRLVLADAVTLARHAGFGDSAEVPA</sequence>
<evidence type="ECO:0008006" key="3">
    <source>
        <dbReference type="Google" id="ProtNLM"/>
    </source>
</evidence>
<organism evidence="1 2">
    <name type="scientific">Actinomadura harenae</name>
    <dbReference type="NCBI Taxonomy" id="2483351"/>
    <lineage>
        <taxon>Bacteria</taxon>
        <taxon>Bacillati</taxon>
        <taxon>Actinomycetota</taxon>
        <taxon>Actinomycetes</taxon>
        <taxon>Streptosporangiales</taxon>
        <taxon>Thermomonosporaceae</taxon>
        <taxon>Actinomadura</taxon>
    </lineage>
</organism>
<evidence type="ECO:0000313" key="2">
    <source>
        <dbReference type="Proteomes" id="UP000282674"/>
    </source>
</evidence>
<reference evidence="1 2" key="1">
    <citation type="submission" date="2018-10" db="EMBL/GenBank/DDBJ databases">
        <title>Isolation from soil.</title>
        <authorList>
            <person name="Hu J."/>
        </authorList>
    </citation>
    <scope>NUCLEOTIDE SEQUENCE [LARGE SCALE GENOMIC DNA]</scope>
    <source>
        <strain evidence="1 2">NEAU-Ht49</strain>
    </source>
</reference>
<protein>
    <recommendedName>
        <fullName evidence="3">Holliday junction resolvase</fullName>
    </recommendedName>
</protein>
<name>A0A3M2LRI9_9ACTN</name>
<gene>
    <name evidence="1" type="ORF">EBO15_28465</name>
</gene>
<dbReference type="AlphaFoldDB" id="A0A3M2LRI9"/>
<proteinExistence type="predicted"/>